<reference evidence="2" key="2">
    <citation type="journal article" date="2017" name="Nat. Plants">
        <title>The Aegilops tauschii genome reveals multiple impacts of transposons.</title>
        <authorList>
            <person name="Zhao G."/>
            <person name="Zou C."/>
            <person name="Li K."/>
            <person name="Wang K."/>
            <person name="Li T."/>
            <person name="Gao L."/>
            <person name="Zhang X."/>
            <person name="Wang H."/>
            <person name="Yang Z."/>
            <person name="Liu X."/>
            <person name="Jiang W."/>
            <person name="Mao L."/>
            <person name="Kong X."/>
            <person name="Jiao Y."/>
            <person name="Jia J."/>
        </authorList>
    </citation>
    <scope>NUCLEOTIDE SEQUENCE [LARGE SCALE GENOMIC DNA]</scope>
    <source>
        <strain evidence="2">cv. AL8/78</strain>
    </source>
</reference>
<organism evidence="1 2">
    <name type="scientific">Aegilops tauschii subsp. strangulata</name>
    <name type="common">Goatgrass</name>
    <dbReference type="NCBI Taxonomy" id="200361"/>
    <lineage>
        <taxon>Eukaryota</taxon>
        <taxon>Viridiplantae</taxon>
        <taxon>Streptophyta</taxon>
        <taxon>Embryophyta</taxon>
        <taxon>Tracheophyta</taxon>
        <taxon>Spermatophyta</taxon>
        <taxon>Magnoliopsida</taxon>
        <taxon>Liliopsida</taxon>
        <taxon>Poales</taxon>
        <taxon>Poaceae</taxon>
        <taxon>BOP clade</taxon>
        <taxon>Pooideae</taxon>
        <taxon>Triticodae</taxon>
        <taxon>Triticeae</taxon>
        <taxon>Triticinae</taxon>
        <taxon>Aegilops</taxon>
    </lineage>
</organism>
<dbReference type="Proteomes" id="UP000015105">
    <property type="component" value="Chromosome 7D"/>
</dbReference>
<reference evidence="1" key="3">
    <citation type="journal article" date="2017" name="Nature">
        <title>Genome sequence of the progenitor of the wheat D genome Aegilops tauschii.</title>
        <authorList>
            <person name="Luo M.C."/>
            <person name="Gu Y.Q."/>
            <person name="Puiu D."/>
            <person name="Wang H."/>
            <person name="Twardziok S.O."/>
            <person name="Deal K.R."/>
            <person name="Huo N."/>
            <person name="Zhu T."/>
            <person name="Wang L."/>
            <person name="Wang Y."/>
            <person name="McGuire P.E."/>
            <person name="Liu S."/>
            <person name="Long H."/>
            <person name="Ramasamy R.K."/>
            <person name="Rodriguez J.C."/>
            <person name="Van S.L."/>
            <person name="Yuan L."/>
            <person name="Wang Z."/>
            <person name="Xia Z."/>
            <person name="Xiao L."/>
            <person name="Anderson O.D."/>
            <person name="Ouyang S."/>
            <person name="Liang Y."/>
            <person name="Zimin A.V."/>
            <person name="Pertea G."/>
            <person name="Qi P."/>
            <person name="Bennetzen J.L."/>
            <person name="Dai X."/>
            <person name="Dawson M.W."/>
            <person name="Muller H.G."/>
            <person name="Kugler K."/>
            <person name="Rivarola-Duarte L."/>
            <person name="Spannagl M."/>
            <person name="Mayer K.F.X."/>
            <person name="Lu F.H."/>
            <person name="Bevan M.W."/>
            <person name="Leroy P."/>
            <person name="Li P."/>
            <person name="You F.M."/>
            <person name="Sun Q."/>
            <person name="Liu Z."/>
            <person name="Lyons E."/>
            <person name="Wicker T."/>
            <person name="Salzberg S.L."/>
            <person name="Devos K.M."/>
            <person name="Dvorak J."/>
        </authorList>
    </citation>
    <scope>NUCLEOTIDE SEQUENCE [LARGE SCALE GENOMIC DNA]</scope>
    <source>
        <strain evidence="1">cv. AL8/78</strain>
    </source>
</reference>
<accession>A0A453STE1</accession>
<sequence>MNHVTINKVNKGQHTLFVRLDRSGAGVRRWREAGQWCMRAVRLDDRMHDRVIGVVVGGAWALMFDFRGRRKISC</sequence>
<protein>
    <submittedName>
        <fullName evidence="1">Uncharacterized protein</fullName>
    </submittedName>
</protein>
<evidence type="ECO:0000313" key="1">
    <source>
        <dbReference type="EnsemblPlants" id="AET7Gv21069200.1"/>
    </source>
</evidence>
<evidence type="ECO:0000313" key="2">
    <source>
        <dbReference type="Proteomes" id="UP000015105"/>
    </source>
</evidence>
<dbReference type="Gramene" id="AET7Gv21069200.1">
    <property type="protein sequence ID" value="AET7Gv21069200.1"/>
    <property type="gene ID" value="AET7Gv21069200"/>
</dbReference>
<dbReference type="AlphaFoldDB" id="A0A453STE1"/>
<keyword evidence="2" id="KW-1185">Reference proteome</keyword>
<reference evidence="1" key="4">
    <citation type="submission" date="2019-03" db="UniProtKB">
        <authorList>
            <consortium name="EnsemblPlants"/>
        </authorList>
    </citation>
    <scope>IDENTIFICATION</scope>
</reference>
<name>A0A453STE1_AEGTS</name>
<reference evidence="1" key="5">
    <citation type="journal article" date="2021" name="G3 (Bethesda)">
        <title>Aegilops tauschii genome assembly Aet v5.0 features greater sequence contiguity and improved annotation.</title>
        <authorList>
            <person name="Wang L."/>
            <person name="Zhu T."/>
            <person name="Rodriguez J.C."/>
            <person name="Deal K.R."/>
            <person name="Dubcovsky J."/>
            <person name="McGuire P.E."/>
            <person name="Lux T."/>
            <person name="Spannagl M."/>
            <person name="Mayer K.F.X."/>
            <person name="Baldrich P."/>
            <person name="Meyers B.C."/>
            <person name="Huo N."/>
            <person name="Gu Y.Q."/>
            <person name="Zhou H."/>
            <person name="Devos K.M."/>
            <person name="Bennetzen J.L."/>
            <person name="Unver T."/>
            <person name="Budak H."/>
            <person name="Gulick P.J."/>
            <person name="Galiba G."/>
            <person name="Kalapos B."/>
            <person name="Nelson D.R."/>
            <person name="Li P."/>
            <person name="You F.M."/>
            <person name="Luo M.C."/>
            <person name="Dvorak J."/>
        </authorList>
    </citation>
    <scope>NUCLEOTIDE SEQUENCE [LARGE SCALE GENOMIC DNA]</scope>
    <source>
        <strain evidence="1">cv. AL8/78</strain>
    </source>
</reference>
<proteinExistence type="predicted"/>
<dbReference type="EnsemblPlants" id="AET7Gv21069200.1">
    <property type="protein sequence ID" value="AET7Gv21069200.1"/>
    <property type="gene ID" value="AET7Gv21069200"/>
</dbReference>
<reference evidence="2" key="1">
    <citation type="journal article" date="2014" name="Science">
        <title>Ancient hybridizations among the ancestral genomes of bread wheat.</title>
        <authorList>
            <consortium name="International Wheat Genome Sequencing Consortium,"/>
            <person name="Marcussen T."/>
            <person name="Sandve S.R."/>
            <person name="Heier L."/>
            <person name="Spannagl M."/>
            <person name="Pfeifer M."/>
            <person name="Jakobsen K.S."/>
            <person name="Wulff B.B."/>
            <person name="Steuernagel B."/>
            <person name="Mayer K.F."/>
            <person name="Olsen O.A."/>
        </authorList>
    </citation>
    <scope>NUCLEOTIDE SEQUENCE [LARGE SCALE GENOMIC DNA]</scope>
    <source>
        <strain evidence="2">cv. AL8/78</strain>
    </source>
</reference>